<feature type="domain" description="Rhodanese" evidence="2">
    <location>
        <begin position="245"/>
        <end position="345"/>
    </location>
</feature>
<keyword evidence="4" id="KW-1185">Reference proteome</keyword>
<dbReference type="Pfam" id="PF05195">
    <property type="entry name" value="AMP_N"/>
    <property type="match status" value="1"/>
</dbReference>
<dbReference type="SUPFAM" id="SSF53474">
    <property type="entry name" value="alpha/beta-Hydrolases"/>
    <property type="match status" value="1"/>
</dbReference>
<dbReference type="STRING" id="4540.A0A3L6RAT6"/>
<dbReference type="SUPFAM" id="SSF55920">
    <property type="entry name" value="Creatinase/aminopeptidase"/>
    <property type="match status" value="1"/>
</dbReference>
<sequence length="1163" mass="128313">MAPGGRETAAQRWPPWIGGRRRRRAKVLAGGFGGGDAERNGGEEKVDKISWRAYQARPPPHRRLRFVLLAPPPSPPLGFLAMDATRQPDQRRGDSGGDRYGVLLYYKYAEVSDAAALAAFYEEHCRSLALVGRVRVGPDGVNATLGGRMTALEKHIVEMSSNTLFEGTDFKLASCEDPVDERVARECGFTSLSVRVVKELVTLCSNPTSAPPEISSAGRHLSAAEFHSVLQNVAGTSLDAVASAEKNEVVVVDARNVYETRIGKFNVPNVETLDPEIRQYSDLPPWIDEHTEKLRGKSILMYCTGGIRCEMASAYIRSKGEGFENVFQLYGGIQRYLEQFPDGGYFEGKNFVFDHRISVGSVKENILGTCLICGSSYDDYSSRCRCSHCRMLVLVCPTCQDSTKEYVCELCQKNGKEPCQISRRQDCEIQTGLSEPSGFEKPSIRNHNVTSEVPWSNGKVKCYTDSEQLKKLRILCLHGFRQNASNFKGRTSALAKKLKHIAELVLIDAPHELSFVYQPIQSHCSDKPSPPSATPKRKFAWLIAPNSRCNTEQDWKAADAPFDPLQYQQQTEGFEESYAYLENAISEMGSLDGILGFSQGAAMAALFCREQQKKCGAPKFRFGMFCSGYPAPVGSFDGEPIKLPSLHCFGNGEGHDRQIANRASTELAEREGRRQESEEANSSKVLGEAADGHGGAAATENAASNRVRCQGHKADISLLPLFATTDSYLSCNVAPRHSDTWPCLGAKLLADGEITPGITNEEYISRRKKLLEVLPEKSLAIIASADQQMMTDVVPYPFRQNGDYLYITGCTQPGGIAVLSEETGLCMFMPDKNKEDVVWQGQTAGVEAAVEFFKADKAFPLSQMQKILPEMIERSKGIYHNVKTSSSSYKNLDAFRRASLNNKVKDLTCYTDELRWIKSKSEIKLMRESASIVSQSLLQTMLLSRTHREESQLAAKIEYECKMRGAQRMAFHPVVGGGANGSVIHYSRNDSKIKTGDLLLMDVGCEYHGYLSDLTRTWPPCGRFSPAQVKMLIKGFQELGILEKGKSIQYNYLNPTAIGHSLGMDIHDSVTLPKDKPLEPGVVITIEPGVYIPPSPVLNERAPGRFRGIGIRIEDEVLVTEDGHEVLTASVPKEIPHLTILMSMGGGVEPAAADGHELRAAWN</sequence>
<protein>
    <submittedName>
        <fullName evidence="3">Rhodanese-like domain-containing protein 6</fullName>
    </submittedName>
</protein>
<name>A0A3L6RAT6_PANMI</name>
<feature type="region of interest" description="Disordered" evidence="1">
    <location>
        <begin position="664"/>
        <end position="699"/>
    </location>
</feature>
<dbReference type="Gene3D" id="3.40.50.1820">
    <property type="entry name" value="alpha/beta hydrolase"/>
    <property type="match status" value="1"/>
</dbReference>
<dbReference type="PANTHER" id="PTHR43268:SF6">
    <property type="entry name" value="THIOSULFATE SULFURTRANSFERASE_RHODANESE-LIKE DOMAIN-CONTAINING PROTEIN 2"/>
    <property type="match status" value="1"/>
</dbReference>
<dbReference type="Pfam" id="PF00581">
    <property type="entry name" value="Rhodanese"/>
    <property type="match status" value="1"/>
</dbReference>
<dbReference type="InterPro" id="IPR007865">
    <property type="entry name" value="Aminopep_P_N"/>
</dbReference>
<dbReference type="GO" id="GO:0070006">
    <property type="term" value="F:metalloaminopeptidase activity"/>
    <property type="evidence" value="ECO:0007669"/>
    <property type="project" value="InterPro"/>
</dbReference>
<dbReference type="Gene3D" id="3.40.250.10">
    <property type="entry name" value="Rhodanese-like domain"/>
    <property type="match status" value="1"/>
</dbReference>
<organism evidence="3 4">
    <name type="scientific">Panicum miliaceum</name>
    <name type="common">Proso millet</name>
    <name type="synonym">Broomcorn millet</name>
    <dbReference type="NCBI Taxonomy" id="4540"/>
    <lineage>
        <taxon>Eukaryota</taxon>
        <taxon>Viridiplantae</taxon>
        <taxon>Streptophyta</taxon>
        <taxon>Embryophyta</taxon>
        <taxon>Tracheophyta</taxon>
        <taxon>Spermatophyta</taxon>
        <taxon>Magnoliopsida</taxon>
        <taxon>Liliopsida</taxon>
        <taxon>Poales</taxon>
        <taxon>Poaceae</taxon>
        <taxon>PACMAD clade</taxon>
        <taxon>Panicoideae</taxon>
        <taxon>Panicodae</taxon>
        <taxon>Paniceae</taxon>
        <taxon>Panicinae</taxon>
        <taxon>Panicum</taxon>
        <taxon>Panicum sect. Panicum</taxon>
    </lineage>
</organism>
<dbReference type="FunFam" id="3.30.70.100:FF:000045">
    <property type="entry name" value="Rhodanese-like domain-containing protein 6"/>
    <property type="match status" value="1"/>
</dbReference>
<dbReference type="SUPFAM" id="SSF53092">
    <property type="entry name" value="Creatinase/prolidase N-terminal domain"/>
    <property type="match status" value="1"/>
</dbReference>
<dbReference type="InterPro" id="IPR036005">
    <property type="entry name" value="Creatinase/aminopeptidase-like"/>
</dbReference>
<gene>
    <name evidence="3" type="ORF">C2845_PM06G31530</name>
</gene>
<dbReference type="FunFam" id="3.40.50.1820:FF:000073">
    <property type="entry name" value="esterase OVCA2 isoform X6"/>
    <property type="match status" value="1"/>
</dbReference>
<evidence type="ECO:0000313" key="4">
    <source>
        <dbReference type="Proteomes" id="UP000275267"/>
    </source>
</evidence>
<dbReference type="SUPFAM" id="SSF52821">
    <property type="entry name" value="Rhodanese/Cell cycle control phosphatase"/>
    <property type="match status" value="1"/>
</dbReference>
<dbReference type="SMART" id="SM00450">
    <property type="entry name" value="RHOD"/>
    <property type="match status" value="1"/>
</dbReference>
<dbReference type="Pfam" id="PF12368">
    <property type="entry name" value="Rhodanese_C"/>
    <property type="match status" value="1"/>
</dbReference>
<dbReference type="OrthoDB" id="25002at2759"/>
<reference evidence="4" key="1">
    <citation type="journal article" date="2019" name="Nat. Commun.">
        <title>The genome of broomcorn millet.</title>
        <authorList>
            <person name="Zou C."/>
            <person name="Miki D."/>
            <person name="Li D."/>
            <person name="Tang Q."/>
            <person name="Xiao L."/>
            <person name="Rajput S."/>
            <person name="Deng P."/>
            <person name="Jia W."/>
            <person name="Huang R."/>
            <person name="Zhang M."/>
            <person name="Sun Y."/>
            <person name="Hu J."/>
            <person name="Fu X."/>
            <person name="Schnable P.S."/>
            <person name="Li F."/>
            <person name="Zhang H."/>
            <person name="Feng B."/>
            <person name="Zhu X."/>
            <person name="Liu R."/>
            <person name="Schnable J.C."/>
            <person name="Zhu J.-K."/>
            <person name="Zhang H."/>
        </authorList>
    </citation>
    <scope>NUCLEOTIDE SEQUENCE [LARGE SCALE GENOMIC DNA]</scope>
</reference>
<dbReference type="AlphaFoldDB" id="A0A3L6RAT6"/>
<comment type="caution">
    <text evidence="3">The sequence shown here is derived from an EMBL/GenBank/DDBJ whole genome shotgun (WGS) entry which is preliminary data.</text>
</comment>
<dbReference type="FunFam" id="3.40.250.10:FF:000022">
    <property type="entry name" value="Thiosulfate sulfurtransferase/rhodanese-like domain-containing protein 2"/>
    <property type="match status" value="1"/>
</dbReference>
<accession>A0A3L6RAT6</accession>
<dbReference type="SMART" id="SM01011">
    <property type="entry name" value="AMP_N"/>
    <property type="match status" value="1"/>
</dbReference>
<dbReference type="InterPro" id="IPR036873">
    <property type="entry name" value="Rhodanese-like_dom_sf"/>
</dbReference>
<dbReference type="InterPro" id="IPR020936">
    <property type="entry name" value="TrhO"/>
</dbReference>
<dbReference type="InterPro" id="IPR000994">
    <property type="entry name" value="Pept_M24"/>
</dbReference>
<dbReference type="Pfam" id="PF03959">
    <property type="entry name" value="FSH1"/>
    <property type="match status" value="1"/>
</dbReference>
<dbReference type="Gene3D" id="3.90.230.10">
    <property type="entry name" value="Creatinase/methionine aminopeptidase superfamily"/>
    <property type="match status" value="2"/>
</dbReference>
<dbReference type="PROSITE" id="PS50206">
    <property type="entry name" value="RHODANESE_3"/>
    <property type="match status" value="1"/>
</dbReference>
<dbReference type="InterPro" id="IPR040503">
    <property type="entry name" value="TRHO_N"/>
</dbReference>
<dbReference type="Proteomes" id="UP000275267">
    <property type="component" value="Unassembled WGS sequence"/>
</dbReference>
<dbReference type="InterPro" id="IPR022111">
    <property type="entry name" value="Rhodanese_C"/>
</dbReference>
<evidence type="ECO:0000256" key="1">
    <source>
        <dbReference type="SAM" id="MobiDB-lite"/>
    </source>
</evidence>
<evidence type="ECO:0000313" key="3">
    <source>
        <dbReference type="EMBL" id="RLM99762.1"/>
    </source>
</evidence>
<dbReference type="Pfam" id="PF00557">
    <property type="entry name" value="Peptidase_M24"/>
    <property type="match status" value="2"/>
</dbReference>
<dbReference type="Pfam" id="PF17773">
    <property type="entry name" value="UPF0176_N"/>
    <property type="match status" value="1"/>
</dbReference>
<dbReference type="EMBL" id="PQIB02000009">
    <property type="protein sequence ID" value="RLM99762.1"/>
    <property type="molecule type" value="Genomic_DNA"/>
</dbReference>
<proteinExistence type="predicted"/>
<dbReference type="InterPro" id="IPR029149">
    <property type="entry name" value="Creatin/AminoP/Spt16_N"/>
</dbReference>
<dbReference type="Gene3D" id="3.40.350.10">
    <property type="entry name" value="Creatinase/prolidase N-terminal domain"/>
    <property type="match status" value="1"/>
</dbReference>
<dbReference type="InterPro" id="IPR005645">
    <property type="entry name" value="FSH-like_dom"/>
</dbReference>
<feature type="compositionally biased region" description="Basic and acidic residues" evidence="1">
    <location>
        <begin position="667"/>
        <end position="677"/>
    </location>
</feature>
<dbReference type="CDD" id="cd01518">
    <property type="entry name" value="RHOD_YceA"/>
    <property type="match status" value="1"/>
</dbReference>
<dbReference type="Gene3D" id="3.30.70.100">
    <property type="match status" value="1"/>
</dbReference>
<dbReference type="InterPro" id="IPR029058">
    <property type="entry name" value="AB_hydrolase_fold"/>
</dbReference>
<dbReference type="InterPro" id="IPR001763">
    <property type="entry name" value="Rhodanese-like_dom"/>
</dbReference>
<evidence type="ECO:0000259" key="2">
    <source>
        <dbReference type="PROSITE" id="PS50206"/>
    </source>
</evidence>
<dbReference type="GO" id="GO:0030145">
    <property type="term" value="F:manganese ion binding"/>
    <property type="evidence" value="ECO:0007669"/>
    <property type="project" value="InterPro"/>
</dbReference>
<dbReference type="PANTHER" id="PTHR43268">
    <property type="entry name" value="THIOSULFATE SULFURTRANSFERASE/RHODANESE-LIKE DOMAIN-CONTAINING PROTEIN 2"/>
    <property type="match status" value="1"/>
</dbReference>